<protein>
    <recommendedName>
        <fullName evidence="6 16">Phosphatidate cytidylyltransferase</fullName>
        <ecNumber evidence="6 16">2.7.7.41</ecNumber>
    </recommendedName>
</protein>
<dbReference type="AlphaFoldDB" id="A0A6V7U9P6"/>
<evidence type="ECO:0000256" key="15">
    <source>
        <dbReference type="ARBA" id="ARBA00023264"/>
    </source>
</evidence>
<feature type="transmembrane region" description="Helical" evidence="16">
    <location>
        <begin position="361"/>
        <end position="383"/>
    </location>
</feature>
<keyword evidence="7 16" id="KW-0444">Lipid biosynthesis</keyword>
<evidence type="ECO:0000313" key="20">
    <source>
        <dbReference type="Proteomes" id="UP000580250"/>
    </source>
</evidence>
<evidence type="ECO:0000256" key="11">
    <source>
        <dbReference type="ARBA" id="ARBA00022989"/>
    </source>
</evidence>
<organism evidence="19 20">
    <name type="scientific">Meloidogyne enterolobii</name>
    <name type="common">Root-knot nematode worm</name>
    <name type="synonym">Meloidogyne mayaguensis</name>
    <dbReference type="NCBI Taxonomy" id="390850"/>
    <lineage>
        <taxon>Eukaryota</taxon>
        <taxon>Metazoa</taxon>
        <taxon>Ecdysozoa</taxon>
        <taxon>Nematoda</taxon>
        <taxon>Chromadorea</taxon>
        <taxon>Rhabditida</taxon>
        <taxon>Tylenchina</taxon>
        <taxon>Tylenchomorpha</taxon>
        <taxon>Tylenchoidea</taxon>
        <taxon>Meloidogynidae</taxon>
        <taxon>Meloidogyninae</taxon>
        <taxon>Meloidogyne</taxon>
    </lineage>
</organism>
<comment type="subcellular location">
    <subcellularLocation>
        <location evidence="2">Membrane</location>
        <topology evidence="2">Multi-pass membrane protein</topology>
    </subcellularLocation>
</comment>
<feature type="transmembrane region" description="Helical" evidence="16">
    <location>
        <begin position="183"/>
        <end position="207"/>
    </location>
</feature>
<evidence type="ECO:0000256" key="10">
    <source>
        <dbReference type="ARBA" id="ARBA00022695"/>
    </source>
</evidence>
<evidence type="ECO:0000256" key="1">
    <source>
        <dbReference type="ARBA" id="ARBA00001698"/>
    </source>
</evidence>
<comment type="similarity">
    <text evidence="5 16 17">Belongs to the CDS family.</text>
</comment>
<dbReference type="InterPro" id="IPR000374">
    <property type="entry name" value="PC_trans"/>
</dbReference>
<evidence type="ECO:0000256" key="16">
    <source>
        <dbReference type="PIRNR" id="PIRNR018269"/>
    </source>
</evidence>
<feature type="transmembrane region" description="Helical" evidence="16">
    <location>
        <begin position="118"/>
        <end position="141"/>
    </location>
</feature>
<evidence type="ECO:0000256" key="12">
    <source>
        <dbReference type="ARBA" id="ARBA00023098"/>
    </source>
</evidence>
<feature type="transmembrane region" description="Helical" evidence="16">
    <location>
        <begin position="284"/>
        <end position="307"/>
    </location>
</feature>
<accession>A0A6V7U9P6</accession>
<evidence type="ECO:0000256" key="18">
    <source>
        <dbReference type="SAM" id="MobiDB-lite"/>
    </source>
</evidence>
<feature type="region of interest" description="Disordered" evidence="18">
    <location>
        <begin position="1"/>
        <end position="52"/>
    </location>
</feature>
<feature type="transmembrane region" description="Helical" evidence="16">
    <location>
        <begin position="219"/>
        <end position="240"/>
    </location>
</feature>
<dbReference type="OrthoDB" id="10260889at2759"/>
<reference evidence="19 20" key="1">
    <citation type="submission" date="2020-08" db="EMBL/GenBank/DDBJ databases">
        <authorList>
            <person name="Koutsovoulos G."/>
            <person name="Danchin GJ E."/>
        </authorList>
    </citation>
    <scope>NUCLEOTIDE SEQUENCE [LARGE SCALE GENOMIC DNA]</scope>
</reference>
<evidence type="ECO:0000256" key="3">
    <source>
        <dbReference type="ARBA" id="ARBA00005119"/>
    </source>
</evidence>
<evidence type="ECO:0000313" key="19">
    <source>
        <dbReference type="EMBL" id="CAD2150700.1"/>
    </source>
</evidence>
<gene>
    <name evidence="19" type="ORF">MENT_LOCUS10127</name>
</gene>
<keyword evidence="8 16" id="KW-0808">Transferase</keyword>
<dbReference type="GO" id="GO:0005789">
    <property type="term" value="C:endoplasmic reticulum membrane"/>
    <property type="evidence" value="ECO:0007669"/>
    <property type="project" value="TreeGrafter"/>
</dbReference>
<dbReference type="Pfam" id="PF01148">
    <property type="entry name" value="CTP_transf_1"/>
    <property type="match status" value="1"/>
</dbReference>
<dbReference type="EC" id="2.7.7.41" evidence="6 16"/>
<evidence type="ECO:0000256" key="9">
    <source>
        <dbReference type="ARBA" id="ARBA00022692"/>
    </source>
</evidence>
<evidence type="ECO:0000256" key="2">
    <source>
        <dbReference type="ARBA" id="ARBA00004141"/>
    </source>
</evidence>
<evidence type="ECO:0000256" key="5">
    <source>
        <dbReference type="ARBA" id="ARBA00010185"/>
    </source>
</evidence>
<keyword evidence="15 16" id="KW-1208">Phospholipid metabolism</keyword>
<keyword evidence="13 16" id="KW-0472">Membrane</keyword>
<dbReference type="EMBL" id="CAJEWN010000046">
    <property type="protein sequence ID" value="CAD2150700.1"/>
    <property type="molecule type" value="Genomic_DNA"/>
</dbReference>
<feature type="compositionally biased region" description="Low complexity" evidence="18">
    <location>
        <begin position="38"/>
        <end position="47"/>
    </location>
</feature>
<dbReference type="InterPro" id="IPR016720">
    <property type="entry name" value="PC_Trfase_euk"/>
</dbReference>
<keyword evidence="12 16" id="KW-0443">Lipid metabolism</keyword>
<evidence type="ECO:0000256" key="7">
    <source>
        <dbReference type="ARBA" id="ARBA00022516"/>
    </source>
</evidence>
<comment type="caution">
    <text evidence="19">The sequence shown here is derived from an EMBL/GenBank/DDBJ whole genome shotgun (WGS) entry which is preliminary data.</text>
</comment>
<keyword evidence="14 16" id="KW-0594">Phospholipid biosynthesis</keyword>
<dbReference type="PIRSF" id="PIRSF018269">
    <property type="entry name" value="PC_trans_euk"/>
    <property type="match status" value="1"/>
</dbReference>
<dbReference type="Proteomes" id="UP000580250">
    <property type="component" value="Unassembled WGS sequence"/>
</dbReference>
<keyword evidence="11 16" id="KW-1133">Transmembrane helix</keyword>
<feature type="transmembrane region" description="Helical" evidence="16">
    <location>
        <begin position="153"/>
        <end position="171"/>
    </location>
</feature>
<evidence type="ECO:0000256" key="6">
    <source>
        <dbReference type="ARBA" id="ARBA00012487"/>
    </source>
</evidence>
<evidence type="ECO:0000256" key="17">
    <source>
        <dbReference type="RuleBase" id="RU003938"/>
    </source>
</evidence>
<dbReference type="PROSITE" id="PS01315">
    <property type="entry name" value="CDS"/>
    <property type="match status" value="1"/>
</dbReference>
<evidence type="ECO:0000256" key="4">
    <source>
        <dbReference type="ARBA" id="ARBA00005189"/>
    </source>
</evidence>
<feature type="compositionally biased region" description="Polar residues" evidence="18">
    <location>
        <begin position="17"/>
        <end position="29"/>
    </location>
</feature>
<keyword evidence="10 16" id="KW-0548">Nucleotidyltransferase</keyword>
<name>A0A6V7U9P6_MELEN</name>
<evidence type="ECO:0000256" key="14">
    <source>
        <dbReference type="ARBA" id="ARBA00023209"/>
    </source>
</evidence>
<comment type="pathway">
    <text evidence="4">Lipid metabolism.</text>
</comment>
<proteinExistence type="inferred from homology"/>
<dbReference type="UniPathway" id="UPA00557">
    <property type="reaction ID" value="UER00614"/>
</dbReference>
<evidence type="ECO:0000256" key="13">
    <source>
        <dbReference type="ARBA" id="ARBA00023136"/>
    </source>
</evidence>
<dbReference type="PANTHER" id="PTHR13773:SF8">
    <property type="entry name" value="PHOSPHATIDATE CYTIDYLYLTRANSFERASE, PHOTORECEPTOR-SPECIFIC"/>
    <property type="match status" value="1"/>
</dbReference>
<comment type="pathway">
    <text evidence="3 16 17">Phospholipid metabolism; CDP-diacylglycerol biosynthesis; CDP-diacylglycerol from sn-glycerol 3-phosphate: step 3/3.</text>
</comment>
<dbReference type="GO" id="GO:0016024">
    <property type="term" value="P:CDP-diacylglycerol biosynthetic process"/>
    <property type="evidence" value="ECO:0007669"/>
    <property type="project" value="UniProtKB-UniRule"/>
</dbReference>
<sequence>MSQELPEDDTLRKRNVLQESINESLQQTPKKGKRTCEAISASATSASSDDEDPLTVVKEKRLNRLKRILPQSSDKLGSCVDKLLSHLPERWRNWVVRGILSLVMIGMFYFIVKRGVTCLMALVFLLQLKCFSEIINIGLAVYRLYDLPWFRALSWYFLLTSDYFFFGESLIDYWGLVLRKDRFLFALIVHHRLISFVLYCFGFIWFVLSLQKGFYLRQFSLFAWTHVTLLIIVSQSFLIIQNLFQGLIWFLVPVSMIICCDIMSYMFGFFFGKTPLIKISPKKTWEGFIGGAFSTILFGLVLSHFMMENPLFVCPVESYYQDNLNCTIPLSFQYREFEAPRPFSFLFRILRQQPIVRFKPFLFHSVVMALFASLIGPFGGFFASGFKRAFKIKDFGDIIPGHGGLMDRFDCQLLMGTFVNVYISSFIRSPNPHKIVQQILWLTNDEQLAVYNSLQEQLISSGLIPPSYVLLNLYEFSEYFLNL</sequence>
<feature type="transmembrane region" description="Helical" evidence="16">
    <location>
        <begin position="94"/>
        <end position="112"/>
    </location>
</feature>
<comment type="catalytic activity">
    <reaction evidence="1 16 17">
        <text>a 1,2-diacyl-sn-glycero-3-phosphate + CTP + H(+) = a CDP-1,2-diacyl-sn-glycerol + diphosphate</text>
        <dbReference type="Rhea" id="RHEA:16229"/>
        <dbReference type="ChEBI" id="CHEBI:15378"/>
        <dbReference type="ChEBI" id="CHEBI:33019"/>
        <dbReference type="ChEBI" id="CHEBI:37563"/>
        <dbReference type="ChEBI" id="CHEBI:58332"/>
        <dbReference type="ChEBI" id="CHEBI:58608"/>
        <dbReference type="EC" id="2.7.7.41"/>
    </reaction>
</comment>
<feature type="transmembrane region" description="Helical" evidence="16">
    <location>
        <begin position="246"/>
        <end position="272"/>
    </location>
</feature>
<dbReference type="GO" id="GO:0004605">
    <property type="term" value="F:phosphatidate cytidylyltransferase activity"/>
    <property type="evidence" value="ECO:0007669"/>
    <property type="project" value="UniProtKB-UniRule"/>
</dbReference>
<evidence type="ECO:0000256" key="8">
    <source>
        <dbReference type="ARBA" id="ARBA00022679"/>
    </source>
</evidence>
<dbReference type="PANTHER" id="PTHR13773">
    <property type="entry name" value="PHOSPHATIDATE CYTIDYLYLTRANSFERASE"/>
    <property type="match status" value="1"/>
</dbReference>
<keyword evidence="9 16" id="KW-0812">Transmembrane</keyword>